<feature type="transmembrane region" description="Helical" evidence="9">
    <location>
        <begin position="157"/>
        <end position="180"/>
    </location>
</feature>
<evidence type="ECO:0000256" key="8">
    <source>
        <dbReference type="SAM" id="MobiDB-lite"/>
    </source>
</evidence>
<dbReference type="PANTHER" id="PTHR23501:SF92">
    <property type="entry name" value="GLUTATHIONE EXCHANGER 1-RELATED"/>
    <property type="match status" value="1"/>
</dbReference>
<feature type="transmembrane region" description="Helical" evidence="9">
    <location>
        <begin position="355"/>
        <end position="371"/>
    </location>
</feature>
<dbReference type="GO" id="GO:0005774">
    <property type="term" value="C:vacuolar membrane"/>
    <property type="evidence" value="ECO:0007669"/>
    <property type="project" value="TreeGrafter"/>
</dbReference>
<comment type="caution">
    <text evidence="10">The sequence shown here is derived from an EMBL/GenBank/DDBJ whole genome shotgun (WGS) entry which is preliminary data.</text>
</comment>
<evidence type="ECO:0000256" key="4">
    <source>
        <dbReference type="ARBA" id="ARBA00022692"/>
    </source>
</evidence>
<feature type="transmembrane region" description="Helical" evidence="9">
    <location>
        <begin position="187"/>
        <end position="205"/>
    </location>
</feature>
<feature type="transmembrane region" description="Helical" evidence="9">
    <location>
        <begin position="225"/>
        <end position="246"/>
    </location>
</feature>
<proteinExistence type="inferred from homology"/>
<feature type="compositionally biased region" description="Basic and acidic residues" evidence="8">
    <location>
        <begin position="17"/>
        <end position="29"/>
    </location>
</feature>
<evidence type="ECO:0000313" key="11">
    <source>
        <dbReference type="Proteomes" id="UP000669133"/>
    </source>
</evidence>
<feature type="compositionally biased region" description="Polar residues" evidence="8">
    <location>
        <begin position="30"/>
        <end position="42"/>
    </location>
</feature>
<dbReference type="Proteomes" id="UP000669133">
    <property type="component" value="Unassembled WGS sequence"/>
</dbReference>
<feature type="region of interest" description="Disordered" evidence="8">
    <location>
        <begin position="1"/>
        <end position="42"/>
    </location>
</feature>
<dbReference type="EMBL" id="JAEOAQ010000001">
    <property type="protein sequence ID" value="KAG5421088.1"/>
    <property type="molecule type" value="Genomic_DNA"/>
</dbReference>
<comment type="similarity">
    <text evidence="2">Belongs to the major facilitator superfamily.</text>
</comment>
<keyword evidence="6" id="KW-0406">Ion transport</keyword>
<dbReference type="SUPFAM" id="SSF103473">
    <property type="entry name" value="MFS general substrate transporter"/>
    <property type="match status" value="1"/>
</dbReference>
<dbReference type="InterPro" id="IPR036259">
    <property type="entry name" value="MFS_trans_sf"/>
</dbReference>
<feature type="transmembrane region" description="Helical" evidence="9">
    <location>
        <begin position="453"/>
        <end position="473"/>
    </location>
</feature>
<evidence type="ECO:0000256" key="2">
    <source>
        <dbReference type="ARBA" id="ARBA00008335"/>
    </source>
</evidence>
<keyword evidence="5 9" id="KW-1133">Transmembrane helix</keyword>
<dbReference type="FunFam" id="1.20.1250.20:FF:000197">
    <property type="entry name" value="Siderophore iron transporter 1"/>
    <property type="match status" value="1"/>
</dbReference>
<dbReference type="GO" id="GO:0015343">
    <property type="term" value="F:siderophore-iron transmembrane transporter activity"/>
    <property type="evidence" value="ECO:0007669"/>
    <property type="project" value="TreeGrafter"/>
</dbReference>
<feature type="transmembrane region" description="Helical" evidence="9">
    <location>
        <begin position="494"/>
        <end position="514"/>
    </location>
</feature>
<feature type="transmembrane region" description="Helical" evidence="9">
    <location>
        <begin position="391"/>
        <end position="415"/>
    </location>
</feature>
<feature type="transmembrane region" description="Helical" evidence="9">
    <location>
        <begin position="101"/>
        <end position="121"/>
    </location>
</feature>
<evidence type="ECO:0000256" key="1">
    <source>
        <dbReference type="ARBA" id="ARBA00004127"/>
    </source>
</evidence>
<feature type="transmembrane region" description="Helical" evidence="9">
    <location>
        <begin position="63"/>
        <end position="81"/>
    </location>
</feature>
<dbReference type="RefSeq" id="XP_067550204.1">
    <property type="nucleotide sequence ID" value="XM_067690562.1"/>
</dbReference>
<keyword evidence="4 9" id="KW-0812">Transmembrane</keyword>
<keyword evidence="11" id="KW-1185">Reference proteome</keyword>
<feature type="transmembrane region" description="Helical" evidence="9">
    <location>
        <begin position="281"/>
        <end position="302"/>
    </location>
</feature>
<feature type="transmembrane region" description="Helical" evidence="9">
    <location>
        <begin position="133"/>
        <end position="151"/>
    </location>
</feature>
<sequence>MESVEAAKVASYDETEKDTKVYSGDERETSSQSNQENEGLNTTTKSIGIRRAEILQQQLKGPFMKVIFFFCIFLVAYSYGLDSTVRGKLQYYATSSYSQHSLFTTVNVMQSVISAAAQPFYARLSDKFGRLELCLFSIVFYSVGTVIQSQAYDINRFAGGSVIYQIGYTGIIILLQIILADFSNLNWRLLCSFVPALPFIINTWVGGDVVSSAQANFSWNWGIGMWAFIFPLTFIPLLCCFIYMHVKARKTPEWQALNREYSNSNYSKTTFAYWKKLAIDLFWELDVIGLLNVIIILGFILVPFTLAGGVTSKWARASTIVPLVIGVVFVPVFVIWEAKFAKSPIMPLPLMKDRGVWAALLVAIFINWIWYMPNDFMYTVLVVGMNASVKAATRITTLYSFVSVIVGPILGLVVVRVRRLKGFIIFGCACWAISLGILLHFRGANDGVESQKYLDGVIGGLCLMGFGAGFFTYSTQVSISSVTNHEYMSVLISVYLASYWIGTSLGTSISGAIWTNKMHGVILDKMQEMNVANATELASSAYNAPFEFIVENTWGTPARIAVVTAYAHVQRYLCIAGLVLCFPLIFITFLLRDHRLDSVQSLEMDHDHEKGVVEDGKVVVNNYDDDILIRKFKNLFNIGKR</sequence>
<feature type="transmembrane region" description="Helical" evidence="9">
    <location>
        <begin position="422"/>
        <end position="441"/>
    </location>
</feature>
<feature type="transmembrane region" description="Helical" evidence="9">
    <location>
        <begin position="569"/>
        <end position="591"/>
    </location>
</feature>
<evidence type="ECO:0008006" key="12">
    <source>
        <dbReference type="Google" id="ProtNLM"/>
    </source>
</evidence>
<evidence type="ECO:0000256" key="7">
    <source>
        <dbReference type="ARBA" id="ARBA00023136"/>
    </source>
</evidence>
<name>A0A8H8DC32_9ASCO</name>
<comment type="subcellular location">
    <subcellularLocation>
        <location evidence="1">Endomembrane system</location>
        <topology evidence="1">Multi-pass membrane protein</topology>
    </subcellularLocation>
</comment>
<dbReference type="PANTHER" id="PTHR23501">
    <property type="entry name" value="MAJOR FACILITATOR SUPERFAMILY"/>
    <property type="match status" value="1"/>
</dbReference>
<evidence type="ECO:0000256" key="9">
    <source>
        <dbReference type="SAM" id="Phobius"/>
    </source>
</evidence>
<dbReference type="AlphaFoldDB" id="A0A8H8DC32"/>
<dbReference type="GeneID" id="93648807"/>
<dbReference type="Gene3D" id="1.20.1250.20">
    <property type="entry name" value="MFS general substrate transporter like domains"/>
    <property type="match status" value="2"/>
</dbReference>
<keyword evidence="7 9" id="KW-0472">Membrane</keyword>
<gene>
    <name evidence="10" type="ORF">I9W82_000178</name>
</gene>
<protein>
    <recommendedName>
        <fullName evidence="12">Siderophore iron transporter 1</fullName>
    </recommendedName>
</protein>
<dbReference type="GO" id="GO:0005768">
    <property type="term" value="C:endosome"/>
    <property type="evidence" value="ECO:0007669"/>
    <property type="project" value="TreeGrafter"/>
</dbReference>
<dbReference type="GO" id="GO:0005886">
    <property type="term" value="C:plasma membrane"/>
    <property type="evidence" value="ECO:0007669"/>
    <property type="project" value="TreeGrafter"/>
</dbReference>
<evidence type="ECO:0000256" key="6">
    <source>
        <dbReference type="ARBA" id="ARBA00023065"/>
    </source>
</evidence>
<reference evidence="10 11" key="1">
    <citation type="submission" date="2020-12" db="EMBL/GenBank/DDBJ databases">
        <title>Effect of drift, selection, and recombination on the evolution of hybrid genomes in Candida yeast pathogens.</title>
        <authorList>
            <person name="Mixao V."/>
            <person name="Ksiezopolska E."/>
            <person name="Saus E."/>
            <person name="Boekhout T."/>
            <person name="Gacser A."/>
            <person name="Gabaldon T."/>
        </authorList>
    </citation>
    <scope>NUCLEOTIDE SEQUENCE [LARGE SCALE GENOMIC DNA]</scope>
    <source>
        <strain evidence="10 11">BP57</strain>
    </source>
</reference>
<accession>A0A8H8DC32</accession>
<feature type="transmembrane region" description="Helical" evidence="9">
    <location>
        <begin position="314"/>
        <end position="335"/>
    </location>
</feature>
<evidence type="ECO:0000256" key="3">
    <source>
        <dbReference type="ARBA" id="ARBA00022448"/>
    </source>
</evidence>
<evidence type="ECO:0000256" key="5">
    <source>
        <dbReference type="ARBA" id="ARBA00022989"/>
    </source>
</evidence>
<dbReference type="OrthoDB" id="2241241at2759"/>
<keyword evidence="3" id="KW-0813">Transport</keyword>
<evidence type="ECO:0000313" key="10">
    <source>
        <dbReference type="EMBL" id="KAG5421088.1"/>
    </source>
</evidence>
<organism evidence="10 11">
    <name type="scientific">Candida metapsilosis</name>
    <dbReference type="NCBI Taxonomy" id="273372"/>
    <lineage>
        <taxon>Eukaryota</taxon>
        <taxon>Fungi</taxon>
        <taxon>Dikarya</taxon>
        <taxon>Ascomycota</taxon>
        <taxon>Saccharomycotina</taxon>
        <taxon>Pichiomycetes</taxon>
        <taxon>Debaryomycetaceae</taxon>
        <taxon>Candida/Lodderomyces clade</taxon>
        <taxon>Candida</taxon>
    </lineage>
</organism>